<dbReference type="AlphaFoldDB" id="A0A8K0XS02"/>
<accession>A0A8K0XS02</accession>
<gene>
    <name evidence="2" type="ORF">BXZ70DRAFT_714406</name>
</gene>
<sequence>MDLRCSIFNSPYRTILYSGKPGSDDTDLTPMYHIYTPYAFKDGTTVVSTISPSIAHDPTYRFRSGNVLDIKDGTEYDGDGIEEIGQIRWKSLGSTMIEFQGKVTKASDLLHHQGFLWKDRSFTGPDGLLYVWHNWETLTVKKSGETKETVVARFRQSAKLSVKNTLRDNLEITEEGMHMVDMIVVTWVYLWTQVMWSTVGVPVASGLSVSLK</sequence>
<proteinExistence type="predicted"/>
<reference evidence="2" key="1">
    <citation type="journal article" date="2021" name="New Phytol.">
        <title>Evolutionary innovations through gain and loss of genes in the ectomycorrhizal Boletales.</title>
        <authorList>
            <person name="Wu G."/>
            <person name="Miyauchi S."/>
            <person name="Morin E."/>
            <person name="Kuo A."/>
            <person name="Drula E."/>
            <person name="Varga T."/>
            <person name="Kohler A."/>
            <person name="Feng B."/>
            <person name="Cao Y."/>
            <person name="Lipzen A."/>
            <person name="Daum C."/>
            <person name="Hundley H."/>
            <person name="Pangilinan J."/>
            <person name="Johnson J."/>
            <person name="Barry K."/>
            <person name="LaButti K."/>
            <person name="Ng V."/>
            <person name="Ahrendt S."/>
            <person name="Min B."/>
            <person name="Choi I.G."/>
            <person name="Park H."/>
            <person name="Plett J.M."/>
            <person name="Magnuson J."/>
            <person name="Spatafora J.W."/>
            <person name="Nagy L.G."/>
            <person name="Henrissat B."/>
            <person name="Grigoriev I.V."/>
            <person name="Yang Z.L."/>
            <person name="Xu J."/>
            <person name="Martin F.M."/>
        </authorList>
    </citation>
    <scope>NUCLEOTIDE SEQUENCE</scope>
    <source>
        <strain evidence="2">KKN 215</strain>
    </source>
</reference>
<dbReference type="Pfam" id="PF20236">
    <property type="entry name" value="DUF6593"/>
    <property type="match status" value="1"/>
</dbReference>
<dbReference type="InterPro" id="IPR046528">
    <property type="entry name" value="DUF6593"/>
</dbReference>
<comment type="caution">
    <text evidence="2">The sequence shown here is derived from an EMBL/GenBank/DDBJ whole genome shotgun (WGS) entry which is preliminary data.</text>
</comment>
<evidence type="ECO:0000313" key="3">
    <source>
        <dbReference type="Proteomes" id="UP000813824"/>
    </source>
</evidence>
<feature type="domain" description="DUF6593" evidence="1">
    <location>
        <begin position="23"/>
        <end position="191"/>
    </location>
</feature>
<evidence type="ECO:0000313" key="2">
    <source>
        <dbReference type="EMBL" id="KAH8103276.1"/>
    </source>
</evidence>
<evidence type="ECO:0000259" key="1">
    <source>
        <dbReference type="Pfam" id="PF20236"/>
    </source>
</evidence>
<dbReference type="EMBL" id="JAEVFJ010000007">
    <property type="protein sequence ID" value="KAH8103276.1"/>
    <property type="molecule type" value="Genomic_DNA"/>
</dbReference>
<organism evidence="2 3">
    <name type="scientific">Cristinia sonorae</name>
    <dbReference type="NCBI Taxonomy" id="1940300"/>
    <lineage>
        <taxon>Eukaryota</taxon>
        <taxon>Fungi</taxon>
        <taxon>Dikarya</taxon>
        <taxon>Basidiomycota</taxon>
        <taxon>Agaricomycotina</taxon>
        <taxon>Agaricomycetes</taxon>
        <taxon>Agaricomycetidae</taxon>
        <taxon>Agaricales</taxon>
        <taxon>Pleurotineae</taxon>
        <taxon>Stephanosporaceae</taxon>
        <taxon>Cristinia</taxon>
    </lineage>
</organism>
<protein>
    <recommendedName>
        <fullName evidence="1">DUF6593 domain-containing protein</fullName>
    </recommendedName>
</protein>
<name>A0A8K0XS02_9AGAR</name>
<dbReference type="OrthoDB" id="3360976at2759"/>
<keyword evidence="3" id="KW-1185">Reference proteome</keyword>
<dbReference type="Proteomes" id="UP000813824">
    <property type="component" value="Unassembled WGS sequence"/>
</dbReference>